<reference evidence="6" key="2">
    <citation type="submission" date="2025-08" db="UniProtKB">
        <authorList>
            <consortium name="RefSeq"/>
        </authorList>
    </citation>
    <scope>IDENTIFICATION</scope>
    <source>
        <tissue evidence="6">Young leaves</tissue>
    </source>
</reference>
<comment type="similarity">
    <text evidence="1">Belongs to the 'GDSL' lipolytic enzyme family.</text>
</comment>
<feature type="signal peptide" evidence="4">
    <location>
        <begin position="1"/>
        <end position="18"/>
    </location>
</feature>
<dbReference type="InterPro" id="IPR051058">
    <property type="entry name" value="GDSL_Est/Lipase"/>
</dbReference>
<keyword evidence="4" id="KW-0732">Signal</keyword>
<organism evidence="5 6">
    <name type="scientific">Abrus precatorius</name>
    <name type="common">Indian licorice</name>
    <name type="synonym">Glycine abrus</name>
    <dbReference type="NCBI Taxonomy" id="3816"/>
    <lineage>
        <taxon>Eukaryota</taxon>
        <taxon>Viridiplantae</taxon>
        <taxon>Streptophyta</taxon>
        <taxon>Embryophyta</taxon>
        <taxon>Tracheophyta</taxon>
        <taxon>Spermatophyta</taxon>
        <taxon>Magnoliopsida</taxon>
        <taxon>eudicotyledons</taxon>
        <taxon>Gunneridae</taxon>
        <taxon>Pentapetalae</taxon>
        <taxon>rosids</taxon>
        <taxon>fabids</taxon>
        <taxon>Fabales</taxon>
        <taxon>Fabaceae</taxon>
        <taxon>Papilionoideae</taxon>
        <taxon>50 kb inversion clade</taxon>
        <taxon>NPAAA clade</taxon>
        <taxon>indigoferoid/millettioid clade</taxon>
        <taxon>Abreae</taxon>
        <taxon>Abrus</taxon>
    </lineage>
</organism>
<protein>
    <submittedName>
        <fullName evidence="6">GDSL esterase/lipase At5g37690-like</fullName>
    </submittedName>
</protein>
<dbReference type="PANTHER" id="PTHR45648">
    <property type="entry name" value="GDSL LIPASE/ACYLHYDROLASE FAMILY PROTEIN (AFU_ORTHOLOGUE AFUA_4G14700)"/>
    <property type="match status" value="1"/>
</dbReference>
<evidence type="ECO:0000256" key="3">
    <source>
        <dbReference type="ARBA" id="ARBA00022963"/>
    </source>
</evidence>
<evidence type="ECO:0000256" key="2">
    <source>
        <dbReference type="ARBA" id="ARBA00022801"/>
    </source>
</evidence>
<feature type="chain" id="PRO_5034750455" evidence="4">
    <location>
        <begin position="19"/>
        <end position="374"/>
    </location>
</feature>
<dbReference type="RefSeq" id="XP_027347980.1">
    <property type="nucleotide sequence ID" value="XM_027492179.1"/>
</dbReference>
<keyword evidence="5" id="KW-1185">Reference proteome</keyword>
<keyword evidence="2" id="KW-0378">Hydrolase</keyword>
<keyword evidence="3" id="KW-0443">Lipid metabolism</keyword>
<dbReference type="InterPro" id="IPR036514">
    <property type="entry name" value="SGNH_hydro_sf"/>
</dbReference>
<dbReference type="GO" id="GO:0016042">
    <property type="term" value="P:lipid catabolic process"/>
    <property type="evidence" value="ECO:0007669"/>
    <property type="project" value="UniProtKB-KW"/>
</dbReference>
<dbReference type="OrthoDB" id="1600564at2759"/>
<dbReference type="GO" id="GO:0016788">
    <property type="term" value="F:hydrolase activity, acting on ester bonds"/>
    <property type="evidence" value="ECO:0007669"/>
    <property type="project" value="InterPro"/>
</dbReference>
<gene>
    <name evidence="6" type="primary">LOC113859390</name>
</gene>
<dbReference type="PANTHER" id="PTHR45648:SF180">
    <property type="entry name" value="OS04G0561800 PROTEIN"/>
    <property type="match status" value="1"/>
</dbReference>
<dbReference type="KEGG" id="aprc:113859390"/>
<dbReference type="InterPro" id="IPR001087">
    <property type="entry name" value="GDSL"/>
</dbReference>
<sequence length="374" mass="41313">MAMLYLFVAIFLAMVGSCLNWNTESAVPAVFLFGDSTLDVGTNNFLNDSQSRADMPFYGIDFPNKNATGRFSNGYNTADRIVKLLGFDESPPPYFFLLNSDTENFKSHILKGVNFASGGSGILPETGKQNYIDVVSMGDQIQQFKTVHDNISQYLNGSAEATINKSLFLVSAGSNDIFDFFFFNIDKNPGKSTLKVLEFISKLMSNYQAHLKNLYDLGARKFGILSVPPIGCVPILSAFADPSTHCVNEINDVAQIFHVQLDRMLQNLSSECPGMKYSLGDSYNITFTMINNADLLHLDNVTSACCGNQTFLVSGLIGVPCSPNATVCENHNNYLFWDQFHPTEYVSTLAASMLYNNGSEFVTPINFRLLVEDS</sequence>
<evidence type="ECO:0000256" key="4">
    <source>
        <dbReference type="SAM" id="SignalP"/>
    </source>
</evidence>
<proteinExistence type="inferred from homology"/>
<dbReference type="Proteomes" id="UP000694853">
    <property type="component" value="Unplaced"/>
</dbReference>
<accession>A0A8B8KVT2</accession>
<dbReference type="CDD" id="cd01837">
    <property type="entry name" value="SGNH_plant_lipase_like"/>
    <property type="match status" value="1"/>
</dbReference>
<dbReference type="AlphaFoldDB" id="A0A8B8KVT2"/>
<evidence type="ECO:0000256" key="1">
    <source>
        <dbReference type="ARBA" id="ARBA00008668"/>
    </source>
</evidence>
<name>A0A8B8KVT2_ABRPR</name>
<evidence type="ECO:0000313" key="5">
    <source>
        <dbReference type="Proteomes" id="UP000694853"/>
    </source>
</evidence>
<dbReference type="Gene3D" id="3.40.50.1110">
    <property type="entry name" value="SGNH hydrolase"/>
    <property type="match status" value="1"/>
</dbReference>
<reference evidence="5" key="1">
    <citation type="journal article" date="2019" name="Toxins">
        <title>Detection of Abrin-Like and Prepropulchellin-Like Toxin Genes and Transcripts Using Whole Genome Sequencing and Full-Length Transcript Sequencing of Abrus precatorius.</title>
        <authorList>
            <person name="Hovde B.T."/>
            <person name="Daligault H.E."/>
            <person name="Hanschen E.R."/>
            <person name="Kunde Y.A."/>
            <person name="Johnson M.B."/>
            <person name="Starkenburg S.R."/>
            <person name="Johnson S.L."/>
        </authorList>
    </citation>
    <scope>NUCLEOTIDE SEQUENCE [LARGE SCALE GENOMIC DNA]</scope>
</reference>
<dbReference type="InterPro" id="IPR035669">
    <property type="entry name" value="SGNH_plant_lipase-like"/>
</dbReference>
<dbReference type="GeneID" id="113859390"/>
<dbReference type="Pfam" id="PF00657">
    <property type="entry name" value="Lipase_GDSL"/>
    <property type="match status" value="1"/>
</dbReference>
<evidence type="ECO:0000313" key="6">
    <source>
        <dbReference type="RefSeq" id="XP_027347980.1"/>
    </source>
</evidence>
<keyword evidence="3" id="KW-0442">Lipid degradation</keyword>